<feature type="transmembrane region" description="Helical" evidence="7">
    <location>
        <begin position="626"/>
        <end position="648"/>
    </location>
</feature>
<feature type="transmembrane region" description="Helical" evidence="7">
    <location>
        <begin position="183"/>
        <end position="205"/>
    </location>
</feature>
<dbReference type="SUPFAM" id="SSF81321">
    <property type="entry name" value="Family A G protein-coupled receptor-like"/>
    <property type="match status" value="1"/>
</dbReference>
<keyword evidence="5" id="KW-0297">G-protein coupled receptor</keyword>
<feature type="transmembrane region" description="Helical" evidence="7">
    <location>
        <begin position="897"/>
        <end position="916"/>
    </location>
</feature>
<sequence length="1451" mass="162000">MGEDEDEGFGKNVEEIKEGCIHSQWPTGFQRAVFILSGLLGFRGLYSFSVAYWVSEGCIHSQWPLGSRGLYSFSVAYWVSEGCIHSQWPLGSRGLYSFSVAYWVSEGCIHSQWPLGFRGLYSFSVAYWVSEGCIHSQWPTWFQRAVFILSGLLSSRGLYSFSVAYWVPEGCIHSQWPTEFQRAVFILSGLLGFRGLYSFSVAYWVPEGCIHSQWPTGFQRAVFILSGLLGFRGLYSFSVASWFQRAVFILSGLLGFRGLYSFSVAYWVSEGCIHSQWPTWFQRAVFILSGLLGFRGLYSFSVAYWVSEGCIHSQWPAGFQRAVFILSGLLGFRGLYSFSVACWVPEGCIHSQWTTGFQRVVFILSGLLGFRGLYSFSVTYWVSEGCIHSQWPTGFQRAVFILSGLLGSRGLYSFSVAYWVSEGCIHSQWPTGFQRAVFILSGLLGFRGLYSFSVAYWVPEGCIHSQWPTGFQRAVFILSGLLGFRELYSFSVASWFQRVVFILSGLLGFRELYSFSVVSWFQRVVFILSGLLGFRGLYSFSVAYWVSEGCIHSQWPTGFQRAVFILSGLLGFRGLYSFSVAYLVPEGCIHSQWPTGFQRAVFILSGLLGSRGLYSFSVASWFQRAVFILSGLLGFRGLYSFSVAYWVSEGCIHSQWPTEFQRAVFILSGLLGSRGLYSFSVAYWVPEGCIHSQMVGETARMRFENCDISLLSNINRNVFPEYRVKKLLVLYVSPILLLLGTLGNLFTFIVLRRKPLHKVSSYIYLASLAVIDTVVLYIGLLRVWLAELVGFDFQDSGDWICKLSVVLGYVASDLSVWLIIAVTVERYIVVCFPFKASALCNTSRARKVIAFLASLMLAINSHFFWTSGIGKNGEHEACMAAPKFHQLVEEVWPWVDAFIYSFLPFGIIMTLNTLIVREVARARSKRLLMSGSDQAMYGMETNRSSADCNGLSGAGQHSSRASHERSKLTVLLLTVSCTFLLLTLPNSISLIITRFWNERFAADTENMSDDVYKRLAQFTLARTVTELLMYANHSINFFLYCATGQKFRQQVLNVIQVLCSRANIGPFCHRPDRTRGTGRDGLKEGRYYEADGSSCGGGTNMGRGCYRHSLSAHRTSATALAGHEGLRSLPTAAELGVRQVSRCHSRRRSSYSNDLIQSYVETDRTDNSLRHCGDEMAGMQVNSAAVDEVSKNLEKCCESDRCKADSKVVLAGRGCAGVNSIVAARTFSSGSRSVPGAPCFTDSPRSHCYQMSAICTMRNCSGHVNGLTGFADRTSSMVNCEMRPSNVSSSRLSLGSQEPWDLFRSEIFEINKNKCERKSTGLFKPLKAVSLFKNRSSGGNSSKRKEKKRRMSQGSGRRSPCPQARTDENSAASRVKISRASYSCGNVAGSGGAIKGSFHGCKLHYYSNKRPAVKSRSAETSAAGQHVVMRDNEYVLLTPEMRWCESSTSLS</sequence>
<feature type="transmembrane region" description="Helical" evidence="7">
    <location>
        <begin position="970"/>
        <end position="996"/>
    </location>
</feature>
<feature type="transmembrane region" description="Helical" evidence="7">
    <location>
        <begin position="728"/>
        <end position="751"/>
    </location>
</feature>
<feature type="transmembrane region" description="Helical" evidence="7">
    <location>
        <begin position="432"/>
        <end position="458"/>
    </location>
</feature>
<keyword evidence="3 7" id="KW-1133">Transmembrane helix</keyword>
<evidence type="ECO:0000256" key="5">
    <source>
        <dbReference type="RuleBase" id="RU000688"/>
    </source>
</evidence>
<feature type="transmembrane region" description="Helical" evidence="7">
    <location>
        <begin position="356"/>
        <end position="377"/>
    </location>
</feature>
<feature type="compositionally biased region" description="Basic residues" evidence="6">
    <location>
        <begin position="1342"/>
        <end position="1351"/>
    </location>
</feature>
<evidence type="ECO:0000256" key="3">
    <source>
        <dbReference type="ARBA" id="ARBA00022989"/>
    </source>
</evidence>
<feature type="domain" description="G-protein coupled receptors family 1 profile" evidence="8">
    <location>
        <begin position="743"/>
        <end position="1040"/>
    </location>
</feature>
<feature type="region of interest" description="Disordered" evidence="6">
    <location>
        <begin position="1333"/>
        <end position="1373"/>
    </location>
</feature>
<feature type="transmembrane region" description="Helical" evidence="7">
    <location>
        <begin position="280"/>
        <end position="306"/>
    </location>
</feature>
<dbReference type="Gene3D" id="1.20.1070.10">
    <property type="entry name" value="Rhodopsin 7-helix transmembrane proteins"/>
    <property type="match status" value="1"/>
</dbReference>
<evidence type="ECO:0000256" key="1">
    <source>
        <dbReference type="ARBA" id="ARBA00004370"/>
    </source>
</evidence>
<feature type="transmembrane region" description="Helical" evidence="7">
    <location>
        <begin position="217"/>
        <end position="235"/>
    </location>
</feature>
<dbReference type="PROSITE" id="PS50262">
    <property type="entry name" value="G_PROTEIN_RECEP_F1_2"/>
    <property type="match status" value="1"/>
</dbReference>
<comment type="subcellular location">
    <subcellularLocation>
        <location evidence="1">Membrane</location>
    </subcellularLocation>
</comment>
<name>A0AAE1E437_9GAST</name>
<dbReference type="GO" id="GO:0016020">
    <property type="term" value="C:membrane"/>
    <property type="evidence" value="ECO:0007669"/>
    <property type="project" value="UniProtKB-SubCell"/>
</dbReference>
<dbReference type="InterPro" id="IPR052954">
    <property type="entry name" value="GPCR-Ligand_Int"/>
</dbReference>
<dbReference type="EMBL" id="JAWDGP010001389">
    <property type="protein sequence ID" value="KAK3792133.1"/>
    <property type="molecule type" value="Genomic_DNA"/>
</dbReference>
<dbReference type="CDD" id="cd14978">
    <property type="entry name" value="7tmA_FMRFamide_R-like"/>
    <property type="match status" value="1"/>
</dbReference>
<gene>
    <name evidence="9" type="ORF">RRG08_055396</name>
</gene>
<reference evidence="9" key="1">
    <citation type="journal article" date="2023" name="G3 (Bethesda)">
        <title>A reference genome for the long-term kleptoplast-retaining sea slug Elysia crispata morphotype clarki.</title>
        <authorList>
            <person name="Eastman K.E."/>
            <person name="Pendleton A.L."/>
            <person name="Shaikh M.A."/>
            <person name="Suttiyut T."/>
            <person name="Ogas R."/>
            <person name="Tomko P."/>
            <person name="Gavelis G."/>
            <person name="Widhalm J.R."/>
            <person name="Wisecaver J.H."/>
        </authorList>
    </citation>
    <scope>NUCLEOTIDE SEQUENCE</scope>
    <source>
        <strain evidence="9">ECLA1</strain>
    </source>
</reference>
<evidence type="ECO:0000256" key="2">
    <source>
        <dbReference type="ARBA" id="ARBA00022692"/>
    </source>
</evidence>
<evidence type="ECO:0000259" key="8">
    <source>
        <dbReference type="PROSITE" id="PS50262"/>
    </source>
</evidence>
<evidence type="ECO:0000256" key="6">
    <source>
        <dbReference type="SAM" id="MobiDB-lite"/>
    </source>
</evidence>
<feature type="transmembrane region" description="Helical" evidence="7">
    <location>
        <begin position="558"/>
        <end position="584"/>
    </location>
</feature>
<dbReference type="InterPro" id="IPR000276">
    <property type="entry name" value="GPCR_Rhodpsn"/>
</dbReference>
<dbReference type="InterPro" id="IPR017452">
    <property type="entry name" value="GPCR_Rhodpsn_7TM"/>
</dbReference>
<dbReference type="GO" id="GO:0004930">
    <property type="term" value="F:G protein-coupled receptor activity"/>
    <property type="evidence" value="ECO:0007669"/>
    <property type="project" value="UniProtKB-KW"/>
</dbReference>
<keyword evidence="10" id="KW-1185">Reference proteome</keyword>
<feature type="transmembrane region" description="Helical" evidence="7">
    <location>
        <begin position="398"/>
        <end position="420"/>
    </location>
</feature>
<accession>A0AAE1E437</accession>
<keyword evidence="5" id="KW-0675">Receptor</keyword>
<feature type="transmembrane region" description="Helical" evidence="7">
    <location>
        <begin position="32"/>
        <end position="54"/>
    </location>
</feature>
<feature type="transmembrane region" description="Helical" evidence="7">
    <location>
        <begin position="848"/>
        <end position="865"/>
    </location>
</feature>
<comment type="similarity">
    <text evidence="5">Belongs to the G-protein coupled receptor 1 family.</text>
</comment>
<feature type="transmembrane region" description="Helical" evidence="7">
    <location>
        <begin position="318"/>
        <end position="336"/>
    </location>
</feature>
<evidence type="ECO:0000313" key="9">
    <source>
        <dbReference type="EMBL" id="KAK3792133.1"/>
    </source>
</evidence>
<feature type="transmembrane region" description="Helical" evidence="7">
    <location>
        <begin position="814"/>
        <end position="836"/>
    </location>
</feature>
<evidence type="ECO:0000313" key="10">
    <source>
        <dbReference type="Proteomes" id="UP001283361"/>
    </source>
</evidence>
<feature type="transmembrane region" description="Helical" evidence="7">
    <location>
        <begin position="247"/>
        <end position="268"/>
    </location>
</feature>
<evidence type="ECO:0000256" key="7">
    <source>
        <dbReference type="SAM" id="Phobius"/>
    </source>
</evidence>
<comment type="caution">
    <text evidence="9">The sequence shown here is derived from an EMBL/GenBank/DDBJ whole genome shotgun (WGS) entry which is preliminary data.</text>
</comment>
<feature type="transmembrane region" description="Helical" evidence="7">
    <location>
        <begin position="763"/>
        <end position="785"/>
    </location>
</feature>
<dbReference type="PROSITE" id="PS00237">
    <property type="entry name" value="G_PROTEIN_RECEP_F1_1"/>
    <property type="match status" value="1"/>
</dbReference>
<dbReference type="PANTHER" id="PTHR46641:SF25">
    <property type="entry name" value="CNMAMIDE RECEPTOR-RELATED"/>
    <property type="match status" value="1"/>
</dbReference>
<keyword evidence="5" id="KW-0807">Transducer</keyword>
<organism evidence="9 10">
    <name type="scientific">Elysia crispata</name>
    <name type="common">lettuce slug</name>
    <dbReference type="NCBI Taxonomy" id="231223"/>
    <lineage>
        <taxon>Eukaryota</taxon>
        <taxon>Metazoa</taxon>
        <taxon>Spiralia</taxon>
        <taxon>Lophotrochozoa</taxon>
        <taxon>Mollusca</taxon>
        <taxon>Gastropoda</taxon>
        <taxon>Heterobranchia</taxon>
        <taxon>Euthyneura</taxon>
        <taxon>Panpulmonata</taxon>
        <taxon>Sacoglossa</taxon>
        <taxon>Placobranchoidea</taxon>
        <taxon>Plakobranchidae</taxon>
        <taxon>Elysia</taxon>
    </lineage>
</organism>
<keyword evidence="2 5" id="KW-0812">Transmembrane</keyword>
<feature type="transmembrane region" description="Helical" evidence="7">
    <location>
        <begin position="525"/>
        <end position="546"/>
    </location>
</feature>
<dbReference type="PRINTS" id="PR00237">
    <property type="entry name" value="GPCRRHODOPSN"/>
</dbReference>
<dbReference type="Proteomes" id="UP001283361">
    <property type="component" value="Unassembled WGS sequence"/>
</dbReference>
<keyword evidence="4 7" id="KW-0472">Membrane</keyword>
<feature type="transmembrane region" description="Helical" evidence="7">
    <location>
        <begin position="495"/>
        <end position="513"/>
    </location>
</feature>
<feature type="transmembrane region" description="Helical" evidence="7">
    <location>
        <begin position="596"/>
        <end position="614"/>
    </location>
</feature>
<protein>
    <recommendedName>
        <fullName evidence="8">G-protein coupled receptors family 1 profile domain-containing protein</fullName>
    </recommendedName>
</protein>
<dbReference type="Pfam" id="PF00001">
    <property type="entry name" value="7tm_1"/>
    <property type="match status" value="1"/>
</dbReference>
<dbReference type="PANTHER" id="PTHR46641">
    <property type="entry name" value="FMRFAMIDE RECEPTOR-RELATED"/>
    <property type="match status" value="1"/>
</dbReference>
<proteinExistence type="inferred from homology"/>
<evidence type="ECO:0000256" key="4">
    <source>
        <dbReference type="ARBA" id="ARBA00023136"/>
    </source>
</evidence>